<dbReference type="Pfam" id="PF07799">
    <property type="entry name" value="DUF1643"/>
    <property type="match status" value="1"/>
</dbReference>
<dbReference type="InterPro" id="IPR012441">
    <property type="entry name" value="DUF1643"/>
</dbReference>
<name>A0A494WCQ1_9SPHN</name>
<evidence type="ECO:0000313" key="1">
    <source>
        <dbReference type="EMBL" id="BBD98079.1"/>
    </source>
</evidence>
<keyword evidence="2" id="KW-1185">Reference proteome</keyword>
<dbReference type="AlphaFoldDB" id="A0A494WCQ1"/>
<protein>
    <submittedName>
        <fullName evidence="1">DUF1643 domain-containing protein</fullName>
    </submittedName>
</protein>
<gene>
    <name evidence="1" type="ORF">SAMIE_1015800</name>
</gene>
<proteinExistence type="predicted"/>
<dbReference type="KEGG" id="sami:SAMIE_1015800"/>
<sequence>MDGGVNKPFGTDLFGNDTMQRTAIFVGEERIELGRRWGPGPIACVIGCNPSMADGQKDDPTSLWWNAWFQLFGFGGYRAVNLYPFCTSSPAECRKRADWHLTDDWYARDQLIMTNLPHVAKVAKECAQVFVCWGNIAWDETWIEHVIEEVQGGEEPWPDLWCWGTTKSGAPTHPMARGRYRIPRDQKPILWRPA</sequence>
<organism evidence="1 2">
    <name type="scientific">Sphingobium amiense</name>
    <dbReference type="NCBI Taxonomy" id="135719"/>
    <lineage>
        <taxon>Bacteria</taxon>
        <taxon>Pseudomonadati</taxon>
        <taxon>Pseudomonadota</taxon>
        <taxon>Alphaproteobacteria</taxon>
        <taxon>Sphingomonadales</taxon>
        <taxon>Sphingomonadaceae</taxon>
        <taxon>Sphingobium</taxon>
    </lineage>
</organism>
<evidence type="ECO:0000313" key="2">
    <source>
        <dbReference type="Proteomes" id="UP000279959"/>
    </source>
</evidence>
<accession>A0A494WCQ1</accession>
<dbReference type="EMBL" id="AP018664">
    <property type="protein sequence ID" value="BBD98079.1"/>
    <property type="molecule type" value="Genomic_DNA"/>
</dbReference>
<reference evidence="1 2" key="1">
    <citation type="submission" date="2018-05" db="EMBL/GenBank/DDBJ databases">
        <title>Complete Genome Sequence of the Nonylphenol-Degrading Bacterium Sphingobium amiense DSM 16289T.</title>
        <authorList>
            <person name="Ootsuka M."/>
            <person name="Nishizawa T."/>
            <person name="Ohta H."/>
        </authorList>
    </citation>
    <scope>NUCLEOTIDE SEQUENCE [LARGE SCALE GENOMIC DNA]</scope>
    <source>
        <strain evidence="1 2">DSM 16289</strain>
    </source>
</reference>
<dbReference type="Proteomes" id="UP000279959">
    <property type="component" value="Chromosome"/>
</dbReference>